<comment type="function">
    <text evidence="11">Involved in the transmission of sensory signals from the chemoreceptors to the flagellar motors. CheA is autophosphorylated; it can transfer its phosphate group to either CheB or CheY.</text>
</comment>
<dbReference type="Pfam" id="PF01627">
    <property type="entry name" value="Hpt"/>
    <property type="match status" value="1"/>
</dbReference>
<dbReference type="CDD" id="cd00731">
    <property type="entry name" value="CheA_reg"/>
    <property type="match status" value="1"/>
</dbReference>
<dbReference type="SMART" id="SM00387">
    <property type="entry name" value="HATPase_c"/>
    <property type="match status" value="1"/>
</dbReference>
<dbReference type="CDD" id="cd00088">
    <property type="entry name" value="HPT"/>
    <property type="match status" value="1"/>
</dbReference>
<evidence type="ECO:0000256" key="6">
    <source>
        <dbReference type="ARBA" id="ARBA00022679"/>
    </source>
</evidence>
<dbReference type="PANTHER" id="PTHR43395:SF10">
    <property type="entry name" value="CHEMOTAXIS PROTEIN CHEA"/>
    <property type="match status" value="1"/>
</dbReference>
<dbReference type="EC" id="2.7.13.3" evidence="2"/>
<keyword evidence="10" id="KW-0902">Two-component regulatory system</keyword>
<evidence type="ECO:0000313" key="17">
    <source>
        <dbReference type="Proteomes" id="UP001156613"/>
    </source>
</evidence>
<evidence type="ECO:0000259" key="14">
    <source>
        <dbReference type="PROSITE" id="PS50851"/>
    </source>
</evidence>
<evidence type="ECO:0000259" key="15">
    <source>
        <dbReference type="PROSITE" id="PS50894"/>
    </source>
</evidence>
<evidence type="ECO:0000256" key="8">
    <source>
        <dbReference type="ARBA" id="ARBA00022777"/>
    </source>
</evidence>
<dbReference type="PANTHER" id="PTHR43395">
    <property type="entry name" value="SENSOR HISTIDINE KINASE CHEA"/>
    <property type="match status" value="1"/>
</dbReference>
<evidence type="ECO:0000256" key="1">
    <source>
        <dbReference type="ARBA" id="ARBA00000085"/>
    </source>
</evidence>
<evidence type="ECO:0000256" key="7">
    <source>
        <dbReference type="ARBA" id="ARBA00022741"/>
    </source>
</evidence>
<keyword evidence="8" id="KW-0418">Kinase</keyword>
<dbReference type="InterPro" id="IPR036641">
    <property type="entry name" value="HPT_dom_sf"/>
</dbReference>
<dbReference type="Pfam" id="PF02895">
    <property type="entry name" value="H-kinase_dim"/>
    <property type="match status" value="1"/>
</dbReference>
<dbReference type="InterPro" id="IPR036890">
    <property type="entry name" value="HATPase_C_sf"/>
</dbReference>
<dbReference type="Gene3D" id="1.10.287.560">
    <property type="entry name" value="Histidine kinase CheA-like, homodimeric domain"/>
    <property type="match status" value="1"/>
</dbReference>
<sequence>MSGDMDDILLVFFQECEEQLQELERGLAALSDGESGKETINAVFRAVHSIKGGAASFGLENLVRFAHVFESSLDGLRSGRVAPTPEIVKIFLKAMDVLSDLVAEAQGGAAVDQDRIADSRTELETIMANATGSAPAEKQDEVIPADFTPVPLDFAPVMADFDFGDLGVEEEVPASTALVVTFSPHTAMYDRGDDARNLLIGLADVAVAHGGTSTVTCETAAVPTLADLETEKSCLSWRVVLPAAVPEESVHTVFDWVSDVCDVTITREGAAILKAEDKNAEDAAASLAPASTTDAQAPASAIIAPEPAQAPSPTSAAVMERIMAELPPAPAASAPVDAGKAQPVRQPAEQATIRVDLHRVDDLMDLVGELVIAQAALEAIGQANNGGHQEMNKCIASMKTLTRDIQDAVMAVRAQPVRSVFQRMQRVVREACSMTHKDVVLTLEGENTEVDRTLVEKLSDPLTHMLRNAVDHGIESAEDRIAAGKPGTGQILLSAGHRSGRILITIQDDGAGINRERVLAIGVKRGIVAPDAVLTDDEIHNLIFAPGFSTAATVSDLSGRGVGMDVVKQAILGLGGRVTISSVEGQGTTFCLSLPLTLAVLDGMLIDAAGSTMVVPISSVVETMMVGHKDIYALPDGANVVSIRGECMPLIPLASVLGLVRKRATGQSEEDVILVVENESGARAALIVDTIRDQAQVVIKSIEKNYRQMPGVSAATILGDGSVSLILDIPALVANALGRIDTRPSDVRTEIAA</sequence>
<dbReference type="EMBL" id="BSNT01000048">
    <property type="protein sequence ID" value="GLQ59660.1"/>
    <property type="molecule type" value="Genomic_DNA"/>
</dbReference>
<evidence type="ECO:0000256" key="2">
    <source>
        <dbReference type="ARBA" id="ARBA00012438"/>
    </source>
</evidence>
<dbReference type="SUPFAM" id="SSF55874">
    <property type="entry name" value="ATPase domain of HSP90 chaperone/DNA topoisomerase II/histidine kinase"/>
    <property type="match status" value="1"/>
</dbReference>
<dbReference type="SMART" id="SM01231">
    <property type="entry name" value="H-kinase_dim"/>
    <property type="match status" value="1"/>
</dbReference>
<dbReference type="SMART" id="SM00073">
    <property type="entry name" value="HPT"/>
    <property type="match status" value="1"/>
</dbReference>
<dbReference type="InterPro" id="IPR036097">
    <property type="entry name" value="HisK_dim/P_sf"/>
</dbReference>
<evidence type="ECO:0000256" key="4">
    <source>
        <dbReference type="ARBA" id="ARBA00022500"/>
    </source>
</evidence>
<name>A0ABQ5WHL2_GLUJA</name>
<evidence type="ECO:0000256" key="11">
    <source>
        <dbReference type="ARBA" id="ARBA00035100"/>
    </source>
</evidence>
<keyword evidence="9" id="KW-0067">ATP-binding</keyword>
<dbReference type="InterPro" id="IPR051315">
    <property type="entry name" value="Bact_Chemotaxis_CheA"/>
</dbReference>
<keyword evidence="5 12" id="KW-0597">Phosphoprotein</keyword>
<dbReference type="PROSITE" id="PS50851">
    <property type="entry name" value="CHEW"/>
    <property type="match status" value="1"/>
</dbReference>
<dbReference type="InterPro" id="IPR005467">
    <property type="entry name" value="His_kinase_dom"/>
</dbReference>
<feature type="domain" description="Histidine kinase" evidence="13">
    <location>
        <begin position="398"/>
        <end position="598"/>
    </location>
</feature>
<dbReference type="InterPro" id="IPR004358">
    <property type="entry name" value="Sig_transdc_His_kin-like_C"/>
</dbReference>
<evidence type="ECO:0000256" key="3">
    <source>
        <dbReference type="ARBA" id="ARBA00021495"/>
    </source>
</evidence>
<dbReference type="InterPro" id="IPR036061">
    <property type="entry name" value="CheW-like_dom_sf"/>
</dbReference>
<dbReference type="CDD" id="cd16916">
    <property type="entry name" value="HATPase_CheA-like"/>
    <property type="match status" value="1"/>
</dbReference>
<accession>A0ABQ5WHL2</accession>
<comment type="caution">
    <text evidence="16">The sequence shown here is derived from an EMBL/GenBank/DDBJ whole genome shotgun (WGS) entry which is preliminary data.</text>
</comment>
<reference evidence="17" key="1">
    <citation type="journal article" date="2019" name="Int. J. Syst. Evol. Microbiol.">
        <title>The Global Catalogue of Microorganisms (GCM) 10K type strain sequencing project: providing services to taxonomists for standard genome sequencing and annotation.</title>
        <authorList>
            <consortium name="The Broad Institute Genomics Platform"/>
            <consortium name="The Broad Institute Genome Sequencing Center for Infectious Disease"/>
            <person name="Wu L."/>
            <person name="Ma J."/>
        </authorList>
    </citation>
    <scope>NUCLEOTIDE SEQUENCE [LARGE SCALE GENOMIC DNA]</scope>
    <source>
        <strain evidence="17">NBRC 3271</strain>
    </source>
</reference>
<feature type="domain" description="CheW-like" evidence="14">
    <location>
        <begin position="600"/>
        <end position="738"/>
    </location>
</feature>
<dbReference type="RefSeq" id="WP_062502509.1">
    <property type="nucleotide sequence ID" value="NZ_BEWO01000042.1"/>
</dbReference>
<dbReference type="Proteomes" id="UP001156613">
    <property type="component" value="Unassembled WGS sequence"/>
</dbReference>
<proteinExistence type="predicted"/>
<gene>
    <name evidence="16" type="primary">cheA</name>
    <name evidence="16" type="ORF">GCM10010937_14630</name>
</gene>
<dbReference type="Gene3D" id="3.30.565.10">
    <property type="entry name" value="Histidine kinase-like ATPase, C-terminal domain"/>
    <property type="match status" value="1"/>
</dbReference>
<keyword evidence="17" id="KW-1185">Reference proteome</keyword>
<dbReference type="SUPFAM" id="SSF47384">
    <property type="entry name" value="Homodimeric domain of signal transducing histidine kinase"/>
    <property type="match status" value="1"/>
</dbReference>
<evidence type="ECO:0000313" key="16">
    <source>
        <dbReference type="EMBL" id="GLQ59660.1"/>
    </source>
</evidence>
<keyword evidence="4" id="KW-0145">Chemotaxis</keyword>
<dbReference type="InterPro" id="IPR008207">
    <property type="entry name" value="Sig_transdc_His_kin_Hpt_dom"/>
</dbReference>
<dbReference type="Gene3D" id="2.30.30.40">
    <property type="entry name" value="SH3 Domains"/>
    <property type="match status" value="1"/>
</dbReference>
<organism evidence="16 17">
    <name type="scientific">Gluconobacter japonicus</name>
    <dbReference type="NCBI Taxonomy" id="376620"/>
    <lineage>
        <taxon>Bacteria</taxon>
        <taxon>Pseudomonadati</taxon>
        <taxon>Pseudomonadota</taxon>
        <taxon>Alphaproteobacteria</taxon>
        <taxon>Acetobacterales</taxon>
        <taxon>Acetobacteraceae</taxon>
        <taxon>Gluconobacter</taxon>
    </lineage>
</organism>
<dbReference type="PROSITE" id="PS50894">
    <property type="entry name" value="HPT"/>
    <property type="match status" value="1"/>
</dbReference>
<dbReference type="Pfam" id="PF01584">
    <property type="entry name" value="CheW"/>
    <property type="match status" value="1"/>
</dbReference>
<dbReference type="InterPro" id="IPR003594">
    <property type="entry name" value="HATPase_dom"/>
</dbReference>
<keyword evidence="7" id="KW-0547">Nucleotide-binding</keyword>
<comment type="catalytic activity">
    <reaction evidence="1">
        <text>ATP + protein L-histidine = ADP + protein N-phospho-L-histidine.</text>
        <dbReference type="EC" id="2.7.13.3"/>
    </reaction>
</comment>
<dbReference type="InterPro" id="IPR002545">
    <property type="entry name" value="CheW-lke_dom"/>
</dbReference>
<keyword evidence="6" id="KW-0808">Transferase</keyword>
<evidence type="ECO:0000256" key="10">
    <source>
        <dbReference type="ARBA" id="ARBA00023012"/>
    </source>
</evidence>
<evidence type="ECO:0000256" key="9">
    <source>
        <dbReference type="ARBA" id="ARBA00022840"/>
    </source>
</evidence>
<dbReference type="Pfam" id="PF02518">
    <property type="entry name" value="HATPase_c"/>
    <property type="match status" value="1"/>
</dbReference>
<dbReference type="Gene3D" id="1.20.120.160">
    <property type="entry name" value="HPT domain"/>
    <property type="match status" value="1"/>
</dbReference>
<dbReference type="PROSITE" id="PS50109">
    <property type="entry name" value="HIS_KIN"/>
    <property type="match status" value="1"/>
</dbReference>
<dbReference type="InterPro" id="IPR004105">
    <property type="entry name" value="CheA-like_dim"/>
</dbReference>
<protein>
    <recommendedName>
        <fullName evidence="3">Chemotaxis protein CheA</fullName>
        <ecNumber evidence="2">2.7.13.3</ecNumber>
    </recommendedName>
</protein>
<dbReference type="PRINTS" id="PR00344">
    <property type="entry name" value="BCTRLSENSOR"/>
</dbReference>
<feature type="domain" description="HPt" evidence="15">
    <location>
        <begin position="1"/>
        <end position="105"/>
    </location>
</feature>
<dbReference type="InterPro" id="IPR037006">
    <property type="entry name" value="CheA-like_homodim_sf"/>
</dbReference>
<feature type="modified residue" description="Phosphohistidine" evidence="12">
    <location>
        <position position="48"/>
    </location>
</feature>
<dbReference type="SUPFAM" id="SSF50341">
    <property type="entry name" value="CheW-like"/>
    <property type="match status" value="1"/>
</dbReference>
<dbReference type="SUPFAM" id="SSF47226">
    <property type="entry name" value="Histidine-containing phosphotransfer domain, HPT domain"/>
    <property type="match status" value="1"/>
</dbReference>
<evidence type="ECO:0000256" key="5">
    <source>
        <dbReference type="ARBA" id="ARBA00022553"/>
    </source>
</evidence>
<evidence type="ECO:0000256" key="12">
    <source>
        <dbReference type="PROSITE-ProRule" id="PRU00110"/>
    </source>
</evidence>
<dbReference type="SMART" id="SM00260">
    <property type="entry name" value="CheW"/>
    <property type="match status" value="1"/>
</dbReference>
<evidence type="ECO:0000259" key="13">
    <source>
        <dbReference type="PROSITE" id="PS50109"/>
    </source>
</evidence>